<evidence type="ECO:0000256" key="1">
    <source>
        <dbReference type="SAM" id="MobiDB-lite"/>
    </source>
</evidence>
<feature type="region of interest" description="Disordered" evidence="1">
    <location>
        <begin position="204"/>
        <end position="227"/>
    </location>
</feature>
<comment type="caution">
    <text evidence="3">The sequence shown here is derived from an EMBL/GenBank/DDBJ whole genome shotgun (WGS) entry which is preliminary data.</text>
</comment>
<sequence length="227" mass="23353">MKLRGLLALALLAAAIAGCDGSRRNDTAVLGGNGQGGGGEQALVDARGRAIPRPPAPPGTTVQAVRSAEDAALAAWVADDHVVASAWTPATGWSAPEPLERIYGESRDVQLASNGQGQAMAVWHHRVGNIHSLRFSRFDANGWSLPDVLPGALPRPAVAGTPAGQDAPQLQMDAQGNVMAQWPSGFHANELQVARYTAGQGWSRAVSEPVASAPSASPPSPAPSSAR</sequence>
<dbReference type="AlphaFoldDB" id="A0A923SF48"/>
<dbReference type="PROSITE" id="PS51257">
    <property type="entry name" value="PROKAR_LIPOPROTEIN"/>
    <property type="match status" value="1"/>
</dbReference>
<accession>A0A923SF48</accession>
<evidence type="ECO:0000313" key="4">
    <source>
        <dbReference type="Proteomes" id="UP000608513"/>
    </source>
</evidence>
<organism evidence="3 4">
    <name type="scientific">Ramlibacter cellulosilyticus</name>
    <dbReference type="NCBI Taxonomy" id="2764187"/>
    <lineage>
        <taxon>Bacteria</taxon>
        <taxon>Pseudomonadati</taxon>
        <taxon>Pseudomonadota</taxon>
        <taxon>Betaproteobacteria</taxon>
        <taxon>Burkholderiales</taxon>
        <taxon>Comamonadaceae</taxon>
        <taxon>Ramlibacter</taxon>
    </lineage>
</organism>
<name>A0A923SF48_9BURK</name>
<dbReference type="Proteomes" id="UP000608513">
    <property type="component" value="Unassembled WGS sequence"/>
</dbReference>
<keyword evidence="4" id="KW-1185">Reference proteome</keyword>
<protein>
    <recommendedName>
        <fullName evidence="5">Lipoprotein</fullName>
    </recommendedName>
</protein>
<feature type="chain" id="PRO_5037196260" description="Lipoprotein" evidence="2">
    <location>
        <begin position="18"/>
        <end position="227"/>
    </location>
</feature>
<dbReference type="SUPFAM" id="SSF89372">
    <property type="entry name" value="Fucose-specific lectin"/>
    <property type="match status" value="1"/>
</dbReference>
<dbReference type="EMBL" id="JACORT010000004">
    <property type="protein sequence ID" value="MBC5783582.1"/>
    <property type="molecule type" value="Genomic_DNA"/>
</dbReference>
<evidence type="ECO:0000256" key="2">
    <source>
        <dbReference type="SAM" id="SignalP"/>
    </source>
</evidence>
<evidence type="ECO:0000313" key="3">
    <source>
        <dbReference type="EMBL" id="MBC5783582.1"/>
    </source>
</evidence>
<reference evidence="3" key="1">
    <citation type="submission" date="2020-08" db="EMBL/GenBank/DDBJ databases">
        <title>Ramlibacter sp. USB13 16S ribosomal RNA gene genome sequencing and assembly.</title>
        <authorList>
            <person name="Kang M."/>
        </authorList>
    </citation>
    <scope>NUCLEOTIDE SEQUENCE</scope>
    <source>
        <strain evidence="3">USB13</strain>
    </source>
</reference>
<feature type="compositionally biased region" description="Pro residues" evidence="1">
    <location>
        <begin position="216"/>
        <end position="227"/>
    </location>
</feature>
<feature type="signal peptide" evidence="2">
    <location>
        <begin position="1"/>
        <end position="17"/>
    </location>
</feature>
<feature type="compositionally biased region" description="Low complexity" evidence="1">
    <location>
        <begin position="204"/>
        <end position="215"/>
    </location>
</feature>
<dbReference type="RefSeq" id="WP_187076332.1">
    <property type="nucleotide sequence ID" value="NZ_JACORT010000004.1"/>
</dbReference>
<gene>
    <name evidence="3" type="ORF">H8N03_11555</name>
</gene>
<keyword evidence="2" id="KW-0732">Signal</keyword>
<evidence type="ECO:0008006" key="5">
    <source>
        <dbReference type="Google" id="ProtNLM"/>
    </source>
</evidence>
<proteinExistence type="predicted"/>